<keyword evidence="1" id="KW-0812">Transmembrane</keyword>
<dbReference type="InterPro" id="IPR008984">
    <property type="entry name" value="SMAD_FHA_dom_sf"/>
</dbReference>
<dbReference type="CDD" id="cd00060">
    <property type="entry name" value="FHA"/>
    <property type="match status" value="1"/>
</dbReference>
<dbReference type="SUPFAM" id="SSF49879">
    <property type="entry name" value="SMAD/FHA domain"/>
    <property type="match status" value="1"/>
</dbReference>
<feature type="transmembrane region" description="Helical" evidence="1">
    <location>
        <begin position="30"/>
        <end position="54"/>
    </location>
</feature>
<dbReference type="SMART" id="SM00240">
    <property type="entry name" value="FHA"/>
    <property type="match status" value="1"/>
</dbReference>
<comment type="caution">
    <text evidence="3">The sequence shown here is derived from an EMBL/GenBank/DDBJ whole genome shotgun (WGS) entry which is preliminary data.</text>
</comment>
<organism evidence="3 4">
    <name type="scientific">[Ruminococcus] torques ATCC 27756</name>
    <dbReference type="NCBI Taxonomy" id="411460"/>
    <lineage>
        <taxon>Bacteria</taxon>
        <taxon>Bacillati</taxon>
        <taxon>Bacillota</taxon>
        <taxon>Clostridia</taxon>
        <taxon>Lachnospirales</taxon>
        <taxon>Lachnospiraceae</taxon>
        <taxon>Mediterraneibacter</taxon>
    </lineage>
</organism>
<evidence type="ECO:0000313" key="3">
    <source>
        <dbReference type="EMBL" id="EDK23072.1"/>
    </source>
</evidence>
<proteinExistence type="predicted"/>
<keyword evidence="1" id="KW-1133">Transmembrane helix</keyword>
<evidence type="ECO:0000256" key="1">
    <source>
        <dbReference type="SAM" id="Phobius"/>
    </source>
</evidence>
<evidence type="ECO:0000313" key="4">
    <source>
        <dbReference type="Proteomes" id="UP000003577"/>
    </source>
</evidence>
<keyword evidence="1" id="KW-0472">Membrane</keyword>
<dbReference type="AlphaFoldDB" id="A5KR57"/>
<feature type="domain" description="FHA" evidence="2">
    <location>
        <begin position="131"/>
        <end position="186"/>
    </location>
</feature>
<name>A5KR57_9FIRM</name>
<protein>
    <submittedName>
        <fullName evidence="3">FHA domain protein</fullName>
    </submittedName>
</protein>
<dbReference type="Pfam" id="PF00498">
    <property type="entry name" value="FHA"/>
    <property type="match status" value="1"/>
</dbReference>
<gene>
    <name evidence="3" type="ORF">RUMTOR_02749</name>
</gene>
<dbReference type="Gene3D" id="2.60.200.20">
    <property type="match status" value="1"/>
</dbReference>
<accession>A5KR57</accession>
<reference evidence="3 4" key="1">
    <citation type="submission" date="2007-03" db="EMBL/GenBank/DDBJ databases">
        <authorList>
            <person name="Fulton L."/>
            <person name="Clifton S."/>
            <person name="Fulton B."/>
            <person name="Xu J."/>
            <person name="Minx P."/>
            <person name="Pepin K.H."/>
            <person name="Johnson M."/>
            <person name="Thiruvilangam P."/>
            <person name="Bhonagiri V."/>
            <person name="Nash W.E."/>
            <person name="Mardis E.R."/>
            <person name="Wilson R.K."/>
        </authorList>
    </citation>
    <scope>NUCLEOTIDE SEQUENCE [LARGE SCALE GENOMIC DNA]</scope>
    <source>
        <strain evidence="3 4">ATCC 27756</strain>
    </source>
</reference>
<dbReference type="EMBL" id="AAVP02000024">
    <property type="protein sequence ID" value="EDK23072.1"/>
    <property type="molecule type" value="Genomic_DNA"/>
</dbReference>
<dbReference type="InterPro" id="IPR000253">
    <property type="entry name" value="FHA_dom"/>
</dbReference>
<reference evidence="3 4" key="2">
    <citation type="submission" date="2007-04" db="EMBL/GenBank/DDBJ databases">
        <title>Draft genome sequence of Ruminococcus torques (ATCC 27756).</title>
        <authorList>
            <person name="Sudarsanam P."/>
            <person name="Ley R."/>
            <person name="Guruge J."/>
            <person name="Turnbaugh P.J."/>
            <person name="Mahowald M."/>
            <person name="Liep D."/>
            <person name="Gordon J."/>
        </authorList>
    </citation>
    <scope>NUCLEOTIDE SEQUENCE [LARGE SCALE GENOMIC DNA]</scope>
    <source>
        <strain evidence="3 4">ATCC 27756</strain>
    </source>
</reference>
<evidence type="ECO:0000259" key="2">
    <source>
        <dbReference type="PROSITE" id="PS50006"/>
    </source>
</evidence>
<dbReference type="PROSITE" id="PS50006">
    <property type="entry name" value="FHA_DOMAIN"/>
    <property type="match status" value="1"/>
</dbReference>
<dbReference type="Proteomes" id="UP000003577">
    <property type="component" value="Unassembled WGS sequence"/>
</dbReference>
<dbReference type="HOGENOM" id="CLU_113724_0_0_9"/>
<dbReference type="PaxDb" id="411460-RUMTOR_02749"/>
<sequence>MAELLDKNRHFTCPNYKNIVVLIFKGEEIMWYWIIVALLVSGCAAMLFVSFSGIKQSKAELARAEGRGRKKRRDEYEDEYEAEVRTRSKREREAQAYAKDQRPKRKKRRWKIILEDIDSWEKYSFTFCDSVGIGRGKDGSMYERYLPLTSDGRISKLHCVIIHKNDKLYVKDEDSRNGTYLNGVRIDRPMEIQRDDIIGVGETRLEVQRILRESD</sequence>